<protein>
    <submittedName>
        <fullName evidence="1">Uncharacterized protein</fullName>
    </submittedName>
</protein>
<organism evidence="1 2">
    <name type="scientific">Candidatus Terraquivivens tikiterensis</name>
    <dbReference type="NCBI Taxonomy" id="1980982"/>
    <lineage>
        <taxon>Archaea</taxon>
        <taxon>Nitrososphaerota</taxon>
        <taxon>Candidatus Wolframiiraptoraceae</taxon>
        <taxon>Candidatus Terraquivivens</taxon>
    </lineage>
</organism>
<reference evidence="1 2" key="1">
    <citation type="submission" date="2017-04" db="EMBL/GenBank/DDBJ databases">
        <title>Draft Aigarchaeota genome from a New Zealand hot spring.</title>
        <authorList>
            <person name="Reysenbach A.-L."/>
            <person name="Donaho J.A."/>
            <person name="Gerhart J."/>
            <person name="Kelley J.F."/>
            <person name="Kouba K."/>
            <person name="Podar M."/>
            <person name="Stott M."/>
        </authorList>
    </citation>
    <scope>NUCLEOTIDE SEQUENCE [LARGE SCALE GENOMIC DNA]</scope>
    <source>
        <strain evidence="1">NZ13_MG1</strain>
    </source>
</reference>
<sequence length="117" mass="13364">MGSIKRLIKADSVRIKIRRESADQEWPDVTQLVVSLFPELIHAFKEADASFEEKTSTYPPEYYELFVHPAVAVLPLEDADKLIVELEKRTAKKVDDGSFRVLFDGKQYTISVEYPCG</sequence>
<accession>A0A2R7Y2K8</accession>
<gene>
    <name evidence="1" type="ORF">B9J98_05305</name>
</gene>
<comment type="caution">
    <text evidence="1">The sequence shown here is derived from an EMBL/GenBank/DDBJ whole genome shotgun (WGS) entry which is preliminary data.</text>
</comment>
<dbReference type="EMBL" id="NDWU01000013">
    <property type="protein sequence ID" value="PUA31738.1"/>
    <property type="molecule type" value="Genomic_DNA"/>
</dbReference>
<dbReference type="Proteomes" id="UP000244066">
    <property type="component" value="Unassembled WGS sequence"/>
</dbReference>
<evidence type="ECO:0000313" key="2">
    <source>
        <dbReference type="Proteomes" id="UP000244066"/>
    </source>
</evidence>
<name>A0A2R7Y2K8_9ARCH</name>
<evidence type="ECO:0000313" key="1">
    <source>
        <dbReference type="EMBL" id="PUA31738.1"/>
    </source>
</evidence>
<proteinExistence type="predicted"/>
<dbReference type="AlphaFoldDB" id="A0A2R7Y2K8"/>